<dbReference type="SUPFAM" id="SSF46785">
    <property type="entry name" value="Winged helix' DNA-binding domain"/>
    <property type="match status" value="1"/>
</dbReference>
<reference evidence="3" key="2">
    <citation type="submission" date="2016-11" db="EMBL/GenBank/DDBJ databases">
        <authorList>
            <person name="Varghese N."/>
            <person name="Submissions S."/>
        </authorList>
    </citation>
    <scope>NUCLEOTIDE SEQUENCE</scope>
    <source>
        <strain evidence="3">DSM 4029</strain>
    </source>
</reference>
<accession>A0AAQ1MCF5</accession>
<dbReference type="InterPro" id="IPR036390">
    <property type="entry name" value="WH_DNA-bd_sf"/>
</dbReference>
<protein>
    <submittedName>
        <fullName evidence="3">DNA-binding transcriptional regulator, MarR family</fullName>
    </submittedName>
    <submittedName>
        <fullName evidence="2">MarR family transcriptional regulator</fullName>
    </submittedName>
</protein>
<dbReference type="InterPro" id="IPR039422">
    <property type="entry name" value="MarR/SlyA-like"/>
</dbReference>
<comment type="caution">
    <text evidence="3">The sequence shown here is derived from an EMBL/GenBank/DDBJ whole genome shotgun (WGS) entry which is preliminary data.</text>
</comment>
<gene>
    <name evidence="2" type="ORF">GT747_09470</name>
    <name evidence="3" type="ORF">SAMN05444424_1105</name>
</gene>
<reference evidence="2 5" key="3">
    <citation type="journal article" date="2019" name="Nat. Med.">
        <title>A library of human gut bacterial isolates paired with longitudinal multiomics data enables mechanistic microbiome research.</title>
        <authorList>
            <person name="Poyet M."/>
            <person name="Groussin M."/>
            <person name="Gibbons S.M."/>
            <person name="Avila-Pacheco J."/>
            <person name="Jiang X."/>
            <person name="Kearney S.M."/>
            <person name="Perrotta A.R."/>
            <person name="Berdy B."/>
            <person name="Zhao S."/>
            <person name="Lieberman T.D."/>
            <person name="Swanson P.K."/>
            <person name="Smith M."/>
            <person name="Roesemann S."/>
            <person name="Alexander J.E."/>
            <person name="Rich S.A."/>
            <person name="Livny J."/>
            <person name="Vlamakis H."/>
            <person name="Clish C."/>
            <person name="Bullock K."/>
            <person name="Deik A."/>
            <person name="Scott J."/>
            <person name="Pierce K.A."/>
            <person name="Xavier R.J."/>
            <person name="Alm E.J."/>
        </authorList>
    </citation>
    <scope>NUCLEOTIDE SEQUENCE [LARGE SCALE GENOMIC DNA]</scope>
    <source>
        <strain evidence="2 5">BIOML-A2</strain>
    </source>
</reference>
<sequence>MAFDYLSFRQTLCRHYRQHFAALREETGLSQSEIELLLFLAAEPVADTASAFSGARQMAKSRVSAVVDSLEGRGYLQRVRDPQNRRLVHLCLTPQGRALASPLGDCKTAFWRSALTGISAEERRELYAILQKIQKNAERDPLPPQ</sequence>
<dbReference type="Proteomes" id="UP000184089">
    <property type="component" value="Unassembled WGS sequence"/>
</dbReference>
<feature type="domain" description="HTH marR-type" evidence="1">
    <location>
        <begin position="1"/>
        <end position="135"/>
    </location>
</feature>
<dbReference type="RefSeq" id="WP_021660101.1">
    <property type="nucleotide sequence ID" value="NZ_FQVY01000002.1"/>
</dbReference>
<reference evidence="4" key="1">
    <citation type="submission" date="2016-11" db="EMBL/GenBank/DDBJ databases">
        <authorList>
            <person name="Jaros S."/>
            <person name="Januszkiewicz K."/>
            <person name="Wedrychowicz H."/>
        </authorList>
    </citation>
    <scope>NUCLEOTIDE SEQUENCE [LARGE SCALE GENOMIC DNA]</scope>
    <source>
        <strain evidence="4">DSM 4029</strain>
    </source>
</reference>
<dbReference type="EMBL" id="FQVY01000002">
    <property type="protein sequence ID" value="SHG00152.1"/>
    <property type="molecule type" value="Genomic_DNA"/>
</dbReference>
<evidence type="ECO:0000313" key="3">
    <source>
        <dbReference type="EMBL" id="SHG00152.1"/>
    </source>
</evidence>
<dbReference type="InterPro" id="IPR036388">
    <property type="entry name" value="WH-like_DNA-bd_sf"/>
</dbReference>
<dbReference type="AlphaFoldDB" id="A0AAQ1MCF5"/>
<name>A0AAQ1MCF5_9FIRM</name>
<dbReference type="Gene3D" id="1.10.10.10">
    <property type="entry name" value="Winged helix-like DNA-binding domain superfamily/Winged helix DNA-binding domain"/>
    <property type="match status" value="1"/>
</dbReference>
<dbReference type="PANTHER" id="PTHR33164:SF43">
    <property type="entry name" value="HTH-TYPE TRANSCRIPTIONAL REPRESSOR YETL"/>
    <property type="match status" value="1"/>
</dbReference>
<dbReference type="GO" id="GO:0003700">
    <property type="term" value="F:DNA-binding transcription factor activity"/>
    <property type="evidence" value="ECO:0007669"/>
    <property type="project" value="InterPro"/>
</dbReference>
<keyword evidence="3" id="KW-0238">DNA-binding</keyword>
<dbReference type="Proteomes" id="UP000474718">
    <property type="component" value="Unassembled WGS sequence"/>
</dbReference>
<dbReference type="Pfam" id="PF12802">
    <property type="entry name" value="MarR_2"/>
    <property type="match status" value="1"/>
</dbReference>
<organism evidence="3 4">
    <name type="scientific">Bittarella massiliensis</name>
    <name type="common">ex Durand et al. 2017</name>
    <dbReference type="NCBI Taxonomy" id="1720313"/>
    <lineage>
        <taxon>Bacteria</taxon>
        <taxon>Bacillati</taxon>
        <taxon>Bacillota</taxon>
        <taxon>Clostridia</taxon>
        <taxon>Eubacteriales</taxon>
        <taxon>Oscillospiraceae</taxon>
        <taxon>Bittarella (ex Durand et al. 2017)</taxon>
    </lineage>
</organism>
<dbReference type="EMBL" id="WWVX01000006">
    <property type="protein sequence ID" value="MZL69980.1"/>
    <property type="molecule type" value="Genomic_DNA"/>
</dbReference>
<dbReference type="PROSITE" id="PS50995">
    <property type="entry name" value="HTH_MARR_2"/>
    <property type="match status" value="1"/>
</dbReference>
<keyword evidence="5" id="KW-1185">Reference proteome</keyword>
<dbReference type="GO" id="GO:0003677">
    <property type="term" value="F:DNA binding"/>
    <property type="evidence" value="ECO:0007669"/>
    <property type="project" value="UniProtKB-KW"/>
</dbReference>
<dbReference type="PANTHER" id="PTHR33164">
    <property type="entry name" value="TRANSCRIPTIONAL REGULATOR, MARR FAMILY"/>
    <property type="match status" value="1"/>
</dbReference>
<evidence type="ECO:0000313" key="4">
    <source>
        <dbReference type="Proteomes" id="UP000184089"/>
    </source>
</evidence>
<evidence type="ECO:0000259" key="1">
    <source>
        <dbReference type="PROSITE" id="PS50995"/>
    </source>
</evidence>
<dbReference type="GO" id="GO:0006950">
    <property type="term" value="P:response to stress"/>
    <property type="evidence" value="ECO:0007669"/>
    <property type="project" value="TreeGrafter"/>
</dbReference>
<dbReference type="PRINTS" id="PR00598">
    <property type="entry name" value="HTHMARR"/>
</dbReference>
<evidence type="ECO:0000313" key="2">
    <source>
        <dbReference type="EMBL" id="MZL69980.1"/>
    </source>
</evidence>
<evidence type="ECO:0000313" key="5">
    <source>
        <dbReference type="Proteomes" id="UP000474718"/>
    </source>
</evidence>
<dbReference type="InterPro" id="IPR000835">
    <property type="entry name" value="HTH_MarR-typ"/>
</dbReference>
<proteinExistence type="predicted"/>
<dbReference type="SMART" id="SM00347">
    <property type="entry name" value="HTH_MARR"/>
    <property type="match status" value="1"/>
</dbReference>